<feature type="compositionally biased region" description="Low complexity" evidence="1">
    <location>
        <begin position="86"/>
        <end position="99"/>
    </location>
</feature>
<dbReference type="PROSITE" id="PS51278">
    <property type="entry name" value="GATASE_TYPE_2"/>
    <property type="match status" value="1"/>
</dbReference>
<gene>
    <name evidence="4" type="primary">P0652A05.28</name>
</gene>
<evidence type="ECO:0000313" key="5">
    <source>
        <dbReference type="Proteomes" id="UP000000763"/>
    </source>
</evidence>
<dbReference type="Proteomes" id="UP000000763">
    <property type="component" value="Chromosome 6"/>
</dbReference>
<dbReference type="InterPro" id="IPR017932">
    <property type="entry name" value="GATase_2_dom"/>
</dbReference>
<feature type="domain" description="Glutamine amidotransferase type-2" evidence="3">
    <location>
        <begin position="116"/>
        <end position="170"/>
    </location>
</feature>
<accession>Q69UE0</accession>
<dbReference type="AlphaFoldDB" id="Q69UE0"/>
<feature type="region of interest" description="Disordered" evidence="1">
    <location>
        <begin position="83"/>
        <end position="107"/>
    </location>
</feature>
<reference evidence="5" key="1">
    <citation type="journal article" date="2005" name="Nature">
        <title>The map-based sequence of the rice genome.</title>
        <authorList>
            <consortium name="International rice genome sequencing project (IRGSP)"/>
            <person name="Matsumoto T."/>
            <person name="Wu J."/>
            <person name="Kanamori H."/>
            <person name="Katayose Y."/>
            <person name="Fujisawa M."/>
            <person name="Namiki N."/>
            <person name="Mizuno H."/>
            <person name="Yamamoto K."/>
            <person name="Antonio B.A."/>
            <person name="Baba T."/>
            <person name="Sakata K."/>
            <person name="Nagamura Y."/>
            <person name="Aoki H."/>
            <person name="Arikawa K."/>
            <person name="Arita K."/>
            <person name="Bito T."/>
            <person name="Chiden Y."/>
            <person name="Fujitsuka N."/>
            <person name="Fukunaka R."/>
            <person name="Hamada M."/>
            <person name="Harada C."/>
            <person name="Hayashi A."/>
            <person name="Hijishita S."/>
            <person name="Honda M."/>
            <person name="Hosokawa S."/>
            <person name="Ichikawa Y."/>
            <person name="Idonuma A."/>
            <person name="Iijima M."/>
            <person name="Ikeda M."/>
            <person name="Ikeno M."/>
            <person name="Ito K."/>
            <person name="Ito S."/>
            <person name="Ito T."/>
            <person name="Ito Y."/>
            <person name="Ito Y."/>
            <person name="Iwabuchi A."/>
            <person name="Kamiya K."/>
            <person name="Karasawa W."/>
            <person name="Kurita K."/>
            <person name="Katagiri S."/>
            <person name="Kikuta A."/>
            <person name="Kobayashi H."/>
            <person name="Kobayashi N."/>
            <person name="Machita K."/>
            <person name="Maehara T."/>
            <person name="Masukawa M."/>
            <person name="Mizubayashi T."/>
            <person name="Mukai Y."/>
            <person name="Nagasaki H."/>
            <person name="Nagata Y."/>
            <person name="Naito S."/>
            <person name="Nakashima M."/>
            <person name="Nakama Y."/>
            <person name="Nakamichi Y."/>
            <person name="Nakamura M."/>
            <person name="Meguro A."/>
            <person name="Negishi M."/>
            <person name="Ohta I."/>
            <person name="Ohta T."/>
            <person name="Okamoto M."/>
            <person name="Ono N."/>
            <person name="Saji S."/>
            <person name="Sakaguchi M."/>
            <person name="Sakai K."/>
            <person name="Shibata M."/>
            <person name="Shimokawa T."/>
            <person name="Song J."/>
            <person name="Takazaki Y."/>
            <person name="Terasawa K."/>
            <person name="Tsugane M."/>
            <person name="Tsuji K."/>
            <person name="Ueda S."/>
            <person name="Waki K."/>
            <person name="Yamagata H."/>
            <person name="Yamamoto M."/>
            <person name="Yamamoto S."/>
            <person name="Yamane H."/>
            <person name="Yoshiki S."/>
            <person name="Yoshihara R."/>
            <person name="Yukawa K."/>
            <person name="Zhong H."/>
            <person name="Yano M."/>
            <person name="Yuan Q."/>
            <person name="Ouyang S."/>
            <person name="Liu J."/>
            <person name="Jones K.M."/>
            <person name="Gansberger K."/>
            <person name="Moffat K."/>
            <person name="Hill J."/>
            <person name="Bera J."/>
            <person name="Fadrosh D."/>
            <person name="Jin S."/>
            <person name="Johri S."/>
            <person name="Kim M."/>
            <person name="Overton L."/>
            <person name="Reardon M."/>
            <person name="Tsitrin T."/>
            <person name="Vuong H."/>
            <person name="Weaver B."/>
            <person name="Ciecko A."/>
            <person name="Tallon L."/>
            <person name="Jackson J."/>
            <person name="Pai G."/>
            <person name="Aken S.V."/>
            <person name="Utterback T."/>
            <person name="Reidmuller S."/>
            <person name="Feldblyum T."/>
            <person name="Hsiao J."/>
            <person name="Zismann V."/>
            <person name="Iobst S."/>
            <person name="de Vazeille A.R."/>
            <person name="Buell C.R."/>
            <person name="Ying K."/>
            <person name="Li Y."/>
            <person name="Lu T."/>
            <person name="Huang Y."/>
            <person name="Zhao Q."/>
            <person name="Feng Q."/>
            <person name="Zhang L."/>
            <person name="Zhu J."/>
            <person name="Weng Q."/>
            <person name="Mu J."/>
            <person name="Lu Y."/>
            <person name="Fan D."/>
            <person name="Liu Y."/>
            <person name="Guan J."/>
            <person name="Zhang Y."/>
            <person name="Yu S."/>
            <person name="Liu X."/>
            <person name="Zhang Y."/>
            <person name="Hong G."/>
            <person name="Han B."/>
            <person name="Choisne N."/>
            <person name="Demange N."/>
            <person name="Orjeda G."/>
            <person name="Samain S."/>
            <person name="Cattolico L."/>
            <person name="Pelletier E."/>
            <person name="Couloux A."/>
            <person name="Segurens B."/>
            <person name="Wincker P."/>
            <person name="D'Hont A."/>
            <person name="Scarpelli C."/>
            <person name="Weissenbach J."/>
            <person name="Salanoubat M."/>
            <person name="Quetier F."/>
            <person name="Yu Y."/>
            <person name="Kim H.R."/>
            <person name="Rambo T."/>
            <person name="Currie J."/>
            <person name="Collura K."/>
            <person name="Luo M."/>
            <person name="Yang T."/>
            <person name="Ammiraju J.S.S."/>
            <person name="Engler F."/>
            <person name="Soderlund C."/>
            <person name="Wing R.A."/>
            <person name="Palmer L.E."/>
            <person name="de la Bastide M."/>
            <person name="Spiegel L."/>
            <person name="Nascimento L."/>
            <person name="Zutavern T."/>
            <person name="O'Shaughnessy A."/>
            <person name="Dike S."/>
            <person name="Dedhia N."/>
            <person name="Preston R."/>
            <person name="Balija V."/>
            <person name="McCombie W.R."/>
            <person name="Chow T."/>
            <person name="Chen H."/>
            <person name="Chung M."/>
            <person name="Chen C."/>
            <person name="Shaw J."/>
            <person name="Wu H."/>
            <person name="Hsiao K."/>
            <person name="Chao Y."/>
            <person name="Chu M."/>
            <person name="Cheng C."/>
            <person name="Hour A."/>
            <person name="Lee P."/>
            <person name="Lin S."/>
            <person name="Lin Y."/>
            <person name="Liou J."/>
            <person name="Liu S."/>
            <person name="Hsing Y."/>
            <person name="Raghuvanshi S."/>
            <person name="Mohanty A."/>
            <person name="Bharti A.K."/>
            <person name="Gaur A."/>
            <person name="Gupta V."/>
            <person name="Kumar D."/>
            <person name="Ravi V."/>
            <person name="Vij S."/>
            <person name="Kapur A."/>
            <person name="Khurana P."/>
            <person name="Khurana P."/>
            <person name="Khurana J.P."/>
            <person name="Tyagi A.K."/>
            <person name="Gaikwad K."/>
            <person name="Singh A."/>
            <person name="Dalal V."/>
            <person name="Srivastava S."/>
            <person name="Dixit A."/>
            <person name="Pal A.K."/>
            <person name="Ghazi I.A."/>
            <person name="Yadav M."/>
            <person name="Pandit A."/>
            <person name="Bhargava A."/>
            <person name="Sureshbabu K."/>
            <person name="Batra K."/>
            <person name="Sharma T.R."/>
            <person name="Mohapatra T."/>
            <person name="Singh N.K."/>
            <person name="Messing J."/>
            <person name="Nelson A.B."/>
            <person name="Fuks G."/>
            <person name="Kavchok S."/>
            <person name="Keizer G."/>
            <person name="Linton E."/>
            <person name="Llaca V."/>
            <person name="Song R."/>
            <person name="Tanyolac B."/>
            <person name="Young S."/>
            <person name="Ho-Il K."/>
            <person name="Hahn J.H."/>
            <person name="Sangsakoo G."/>
            <person name="Vanavichit A."/>
            <person name="de Mattos Luiz.A.T."/>
            <person name="Zimmer P.D."/>
            <person name="Malone G."/>
            <person name="Dellagostin O."/>
            <person name="de Oliveira A.C."/>
            <person name="Bevan M."/>
            <person name="Bancroft I."/>
            <person name="Minx P."/>
            <person name="Cordum H."/>
            <person name="Wilson R."/>
            <person name="Cheng Z."/>
            <person name="Jin W."/>
            <person name="Jiang J."/>
            <person name="Leong S.A."/>
            <person name="Iwama H."/>
            <person name="Gojobori T."/>
            <person name="Itoh T."/>
            <person name="Niimura Y."/>
            <person name="Fujii Y."/>
            <person name="Habara T."/>
            <person name="Sakai H."/>
            <person name="Sato Y."/>
            <person name="Wilson G."/>
            <person name="Kumar K."/>
            <person name="McCouch S."/>
            <person name="Juretic N."/>
            <person name="Hoen D."/>
            <person name="Wright S."/>
            <person name="Bruskiewich R."/>
            <person name="Bureau T."/>
            <person name="Miyao A."/>
            <person name="Hirochika H."/>
            <person name="Nishikawa T."/>
            <person name="Kadowaki K."/>
            <person name="Sugiura M."/>
            <person name="Burr B."/>
            <person name="Sasaki T."/>
        </authorList>
    </citation>
    <scope>NUCLEOTIDE SEQUENCE [LARGE SCALE GENOMIC DNA]</scope>
    <source>
        <strain evidence="5">cv. Nipponbare</strain>
    </source>
</reference>
<dbReference type="Gene3D" id="3.60.20.10">
    <property type="entry name" value="Glutamine Phosphoribosylpyrophosphate, subunit 1, domain 1"/>
    <property type="match status" value="1"/>
</dbReference>
<proteinExistence type="predicted"/>
<name>Q69UE0_ORYSJ</name>
<organism evidence="4 5">
    <name type="scientific">Oryza sativa subsp. japonica</name>
    <name type="common">Rice</name>
    <dbReference type="NCBI Taxonomy" id="39947"/>
    <lineage>
        <taxon>Eukaryota</taxon>
        <taxon>Viridiplantae</taxon>
        <taxon>Streptophyta</taxon>
        <taxon>Embryophyta</taxon>
        <taxon>Tracheophyta</taxon>
        <taxon>Spermatophyta</taxon>
        <taxon>Magnoliopsida</taxon>
        <taxon>Liliopsida</taxon>
        <taxon>Poales</taxon>
        <taxon>Poaceae</taxon>
        <taxon>BOP clade</taxon>
        <taxon>Oryzoideae</taxon>
        <taxon>Oryzeae</taxon>
        <taxon>Oryzinae</taxon>
        <taxon>Oryza</taxon>
        <taxon>Oryza sativa</taxon>
    </lineage>
</organism>
<sequence length="170" mass="18422">MAMMVWVGRMLSLRAVVAAVHPQPLLPFSSRLKLRMERKVPVTAVCLGEREPIHRLTQSLVPLLSSLTNGRIASTSRLLHHHHATTAKSNASTTKSNNSLGNEEDDGFDDHPCEECGLVEVMGDPDAMSLCNLGLQKLQHRGKEGVGIVAIWGDGKLKSVTWLGLVADVG</sequence>
<feature type="chain" id="PRO_5004271122" evidence="2">
    <location>
        <begin position="20"/>
        <end position="170"/>
    </location>
</feature>
<feature type="signal peptide" evidence="2">
    <location>
        <begin position="1"/>
        <end position="19"/>
    </location>
</feature>
<protein>
    <submittedName>
        <fullName evidence="4">Amidophosphoribosyltransferase-like</fullName>
    </submittedName>
</protein>
<evidence type="ECO:0000313" key="4">
    <source>
        <dbReference type="EMBL" id="BAD33129.1"/>
    </source>
</evidence>
<evidence type="ECO:0000256" key="1">
    <source>
        <dbReference type="SAM" id="MobiDB-lite"/>
    </source>
</evidence>
<dbReference type="SUPFAM" id="SSF56235">
    <property type="entry name" value="N-terminal nucleophile aminohydrolases (Ntn hydrolases)"/>
    <property type="match status" value="1"/>
</dbReference>
<reference evidence="5" key="2">
    <citation type="journal article" date="2008" name="Nucleic Acids Res.">
        <title>The rice annotation project database (RAP-DB): 2008 update.</title>
        <authorList>
            <consortium name="The rice annotation project (RAP)"/>
        </authorList>
    </citation>
    <scope>GENOME REANNOTATION</scope>
    <source>
        <strain evidence="5">cv. Nipponbare</strain>
    </source>
</reference>
<evidence type="ECO:0000259" key="3">
    <source>
        <dbReference type="PROSITE" id="PS51278"/>
    </source>
</evidence>
<dbReference type="EMBL" id="AP004571">
    <property type="protein sequence ID" value="BAD33129.1"/>
    <property type="molecule type" value="Genomic_DNA"/>
</dbReference>
<evidence type="ECO:0000256" key="2">
    <source>
        <dbReference type="SAM" id="SignalP"/>
    </source>
</evidence>
<dbReference type="InterPro" id="IPR029055">
    <property type="entry name" value="Ntn_hydrolases_N"/>
</dbReference>
<keyword evidence="2" id="KW-0732">Signal</keyword>